<evidence type="ECO:0000256" key="1">
    <source>
        <dbReference type="SAM" id="Phobius"/>
    </source>
</evidence>
<protein>
    <submittedName>
        <fullName evidence="2">Uncharacterized protein</fullName>
    </submittedName>
</protein>
<evidence type="ECO:0000313" key="2">
    <source>
        <dbReference type="EMBL" id="KAK4543594.1"/>
    </source>
</evidence>
<dbReference type="Proteomes" id="UP001324427">
    <property type="component" value="Unassembled WGS sequence"/>
</dbReference>
<organism evidence="2 3">
    <name type="scientific">Oleoguttula mirabilis</name>
    <dbReference type="NCBI Taxonomy" id="1507867"/>
    <lineage>
        <taxon>Eukaryota</taxon>
        <taxon>Fungi</taxon>
        <taxon>Dikarya</taxon>
        <taxon>Ascomycota</taxon>
        <taxon>Pezizomycotina</taxon>
        <taxon>Dothideomycetes</taxon>
        <taxon>Dothideomycetidae</taxon>
        <taxon>Mycosphaerellales</taxon>
        <taxon>Teratosphaeriaceae</taxon>
        <taxon>Oleoguttula</taxon>
    </lineage>
</organism>
<sequence length="58" mass="6427">MTLDDFAKRLDTTLSRLQQFQGRCAQNAVMALMGPTPLVLFLFNPVTIVVWLVVGSMA</sequence>
<evidence type="ECO:0000313" key="3">
    <source>
        <dbReference type="Proteomes" id="UP001324427"/>
    </source>
</evidence>
<gene>
    <name evidence="2" type="ORF">LTR36_005489</name>
</gene>
<dbReference type="EMBL" id="JAVFHQ010000031">
    <property type="protein sequence ID" value="KAK4543594.1"/>
    <property type="molecule type" value="Genomic_DNA"/>
</dbReference>
<reference evidence="2 3" key="1">
    <citation type="submission" date="2021-11" db="EMBL/GenBank/DDBJ databases">
        <title>Black yeast isolated from Biological Soil Crust.</title>
        <authorList>
            <person name="Kurbessoian T."/>
        </authorList>
    </citation>
    <scope>NUCLEOTIDE SEQUENCE [LARGE SCALE GENOMIC DNA]</scope>
    <source>
        <strain evidence="2 3">CCFEE 5522</strain>
    </source>
</reference>
<name>A0AAV9JFM8_9PEZI</name>
<proteinExistence type="predicted"/>
<keyword evidence="3" id="KW-1185">Reference proteome</keyword>
<keyword evidence="1" id="KW-1133">Transmembrane helix</keyword>
<keyword evidence="1" id="KW-0812">Transmembrane</keyword>
<dbReference type="AlphaFoldDB" id="A0AAV9JFM8"/>
<accession>A0AAV9JFM8</accession>
<feature type="transmembrane region" description="Helical" evidence="1">
    <location>
        <begin position="38"/>
        <end position="57"/>
    </location>
</feature>
<comment type="caution">
    <text evidence="2">The sequence shown here is derived from an EMBL/GenBank/DDBJ whole genome shotgun (WGS) entry which is preliminary data.</text>
</comment>
<keyword evidence="1" id="KW-0472">Membrane</keyword>